<keyword evidence="1" id="KW-0812">Transmembrane</keyword>
<gene>
    <name evidence="2" type="ORF">L873DRAFT_1874855</name>
</gene>
<evidence type="ECO:0000313" key="2">
    <source>
        <dbReference type="EMBL" id="RPA90850.1"/>
    </source>
</evidence>
<dbReference type="AlphaFoldDB" id="A0A3N4J331"/>
<keyword evidence="3" id="KW-1185">Reference proteome</keyword>
<evidence type="ECO:0000313" key="3">
    <source>
        <dbReference type="Proteomes" id="UP000276215"/>
    </source>
</evidence>
<proteinExistence type="predicted"/>
<accession>A0A3N4J331</accession>
<keyword evidence="1" id="KW-1133">Transmembrane helix</keyword>
<dbReference type="Proteomes" id="UP000276215">
    <property type="component" value="Unassembled WGS sequence"/>
</dbReference>
<dbReference type="EMBL" id="ML120513">
    <property type="protein sequence ID" value="RPA90850.1"/>
    <property type="molecule type" value="Genomic_DNA"/>
</dbReference>
<name>A0A3N4J331_9PEZI</name>
<sequence length="58" mass="6689">MGMINYHASVLKYIQQSMTILVLSSGALLVIQTTLQYHLMSSICWKQRAWNNSKINFL</sequence>
<evidence type="ECO:0000256" key="1">
    <source>
        <dbReference type="SAM" id="Phobius"/>
    </source>
</evidence>
<feature type="transmembrane region" description="Helical" evidence="1">
    <location>
        <begin position="20"/>
        <end position="39"/>
    </location>
</feature>
<protein>
    <submittedName>
        <fullName evidence="2">Uncharacterized protein</fullName>
    </submittedName>
</protein>
<keyword evidence="1" id="KW-0472">Membrane</keyword>
<organism evidence="2 3">
    <name type="scientific">Choiromyces venosus 120613-1</name>
    <dbReference type="NCBI Taxonomy" id="1336337"/>
    <lineage>
        <taxon>Eukaryota</taxon>
        <taxon>Fungi</taxon>
        <taxon>Dikarya</taxon>
        <taxon>Ascomycota</taxon>
        <taxon>Pezizomycotina</taxon>
        <taxon>Pezizomycetes</taxon>
        <taxon>Pezizales</taxon>
        <taxon>Tuberaceae</taxon>
        <taxon>Choiromyces</taxon>
    </lineage>
</organism>
<reference evidence="2 3" key="1">
    <citation type="journal article" date="2018" name="Nat. Ecol. Evol.">
        <title>Pezizomycetes genomes reveal the molecular basis of ectomycorrhizal truffle lifestyle.</title>
        <authorList>
            <person name="Murat C."/>
            <person name="Payen T."/>
            <person name="Noel B."/>
            <person name="Kuo A."/>
            <person name="Morin E."/>
            <person name="Chen J."/>
            <person name="Kohler A."/>
            <person name="Krizsan K."/>
            <person name="Balestrini R."/>
            <person name="Da Silva C."/>
            <person name="Montanini B."/>
            <person name="Hainaut M."/>
            <person name="Levati E."/>
            <person name="Barry K.W."/>
            <person name="Belfiori B."/>
            <person name="Cichocki N."/>
            <person name="Clum A."/>
            <person name="Dockter R.B."/>
            <person name="Fauchery L."/>
            <person name="Guy J."/>
            <person name="Iotti M."/>
            <person name="Le Tacon F."/>
            <person name="Lindquist E.A."/>
            <person name="Lipzen A."/>
            <person name="Malagnac F."/>
            <person name="Mello A."/>
            <person name="Molinier V."/>
            <person name="Miyauchi S."/>
            <person name="Poulain J."/>
            <person name="Riccioni C."/>
            <person name="Rubini A."/>
            <person name="Sitrit Y."/>
            <person name="Splivallo R."/>
            <person name="Traeger S."/>
            <person name="Wang M."/>
            <person name="Zifcakova L."/>
            <person name="Wipf D."/>
            <person name="Zambonelli A."/>
            <person name="Paolocci F."/>
            <person name="Nowrousian M."/>
            <person name="Ottonello S."/>
            <person name="Baldrian P."/>
            <person name="Spatafora J.W."/>
            <person name="Henrissat B."/>
            <person name="Nagy L.G."/>
            <person name="Aury J.M."/>
            <person name="Wincker P."/>
            <person name="Grigoriev I.V."/>
            <person name="Bonfante P."/>
            <person name="Martin F.M."/>
        </authorList>
    </citation>
    <scope>NUCLEOTIDE SEQUENCE [LARGE SCALE GENOMIC DNA]</scope>
    <source>
        <strain evidence="2 3">120613-1</strain>
    </source>
</reference>